<keyword evidence="3" id="KW-1185">Reference proteome</keyword>
<feature type="transmembrane region" description="Helical" evidence="1">
    <location>
        <begin position="167"/>
        <end position="197"/>
    </location>
</feature>
<protein>
    <recommendedName>
        <fullName evidence="4">DUF2975 domain-containing protein</fullName>
    </recommendedName>
</protein>
<name>A0ABU2FHF7_9EURY</name>
<dbReference type="RefSeq" id="WP_310921593.1">
    <property type="nucleotide sequence ID" value="NZ_JAMQON010000007.1"/>
</dbReference>
<dbReference type="EMBL" id="JAMQON010000007">
    <property type="protein sequence ID" value="MDS0261682.1"/>
    <property type="molecule type" value="Genomic_DNA"/>
</dbReference>
<organism evidence="2 3">
    <name type="scientific">Haloarcula saliterrae</name>
    <dbReference type="NCBI Taxonomy" id="2950534"/>
    <lineage>
        <taxon>Archaea</taxon>
        <taxon>Methanobacteriati</taxon>
        <taxon>Methanobacteriota</taxon>
        <taxon>Stenosarchaea group</taxon>
        <taxon>Halobacteria</taxon>
        <taxon>Halobacteriales</taxon>
        <taxon>Haloarculaceae</taxon>
        <taxon>Haloarcula</taxon>
    </lineage>
</organism>
<keyword evidence="1" id="KW-1133">Transmembrane helix</keyword>
<comment type="caution">
    <text evidence="2">The sequence shown here is derived from an EMBL/GenBank/DDBJ whole genome shotgun (WGS) entry which is preliminary data.</text>
</comment>
<sequence length="209" mass="21641">MTTDTPSDDHITSAILSGSTYERVRYERHAFLRQSVPRTLTLQSALLGLLAVLLPVYGLFPQSVAGFLPATDPGTASPKVLLLGVFGGLLELLGAALLVGTALYRLRQAPLSESQAHTALDVEDFARYVGLGTGGLAILLTVCLFAVGLGGEAALSSYIATAGANPFVASGIGLPVATVSLVAFSASVAVFYAGSYLSVRLSLARQRGE</sequence>
<feature type="transmembrane region" description="Helical" evidence="1">
    <location>
        <begin position="80"/>
        <end position="104"/>
    </location>
</feature>
<reference evidence="2 3" key="1">
    <citation type="submission" date="2022-06" db="EMBL/GenBank/DDBJ databases">
        <title>Haloarcula sp. a new haloarchaeum isolate from saline soil.</title>
        <authorList>
            <person name="Strakova D."/>
            <person name="Galisteo C."/>
            <person name="Sanchez-Porro C."/>
            <person name="Ventosa A."/>
        </authorList>
    </citation>
    <scope>NUCLEOTIDE SEQUENCE [LARGE SCALE GENOMIC DNA]</scope>
    <source>
        <strain evidence="2 3">S1CR25-12</strain>
    </source>
</reference>
<dbReference type="Proteomes" id="UP001259659">
    <property type="component" value="Unassembled WGS sequence"/>
</dbReference>
<keyword evidence="1" id="KW-0812">Transmembrane</keyword>
<feature type="transmembrane region" description="Helical" evidence="1">
    <location>
        <begin position="40"/>
        <end position="60"/>
    </location>
</feature>
<evidence type="ECO:0000256" key="1">
    <source>
        <dbReference type="SAM" id="Phobius"/>
    </source>
</evidence>
<accession>A0ABU2FHF7</accession>
<keyword evidence="1" id="KW-0472">Membrane</keyword>
<feature type="transmembrane region" description="Helical" evidence="1">
    <location>
        <begin position="125"/>
        <end position="147"/>
    </location>
</feature>
<evidence type="ECO:0000313" key="3">
    <source>
        <dbReference type="Proteomes" id="UP001259659"/>
    </source>
</evidence>
<proteinExistence type="predicted"/>
<gene>
    <name evidence="2" type="ORF">NDI56_19955</name>
</gene>
<evidence type="ECO:0000313" key="2">
    <source>
        <dbReference type="EMBL" id="MDS0261682.1"/>
    </source>
</evidence>
<evidence type="ECO:0008006" key="4">
    <source>
        <dbReference type="Google" id="ProtNLM"/>
    </source>
</evidence>